<dbReference type="PROSITE" id="PS50850">
    <property type="entry name" value="MFS"/>
    <property type="match status" value="1"/>
</dbReference>
<keyword evidence="9" id="KW-1185">Reference proteome</keyword>
<feature type="transmembrane region" description="Helical" evidence="6">
    <location>
        <begin position="323"/>
        <end position="341"/>
    </location>
</feature>
<keyword evidence="5 6" id="KW-0472">Membrane</keyword>
<dbReference type="SUPFAM" id="SSF103473">
    <property type="entry name" value="MFS general substrate transporter"/>
    <property type="match status" value="1"/>
</dbReference>
<dbReference type="PANTHER" id="PTHR23519">
    <property type="entry name" value="AUTOPHAGY-RELATED PROTEIN 22"/>
    <property type="match status" value="1"/>
</dbReference>
<feature type="transmembrane region" description="Helical" evidence="6">
    <location>
        <begin position="158"/>
        <end position="179"/>
    </location>
</feature>
<feature type="transmembrane region" description="Helical" evidence="6">
    <location>
        <begin position="290"/>
        <end position="311"/>
    </location>
</feature>
<feature type="transmembrane region" description="Helical" evidence="6">
    <location>
        <begin position="436"/>
        <end position="455"/>
    </location>
</feature>
<feature type="domain" description="Major facilitator superfamily (MFS) profile" evidence="7">
    <location>
        <begin position="1"/>
        <end position="458"/>
    </location>
</feature>
<name>A0ABW5DG96_9HYPH</name>
<dbReference type="InterPro" id="IPR050495">
    <property type="entry name" value="ATG22/LtaA_families"/>
</dbReference>
<keyword evidence="2" id="KW-0813">Transport</keyword>
<dbReference type="InterPro" id="IPR036259">
    <property type="entry name" value="MFS_trans_sf"/>
</dbReference>
<evidence type="ECO:0000256" key="6">
    <source>
        <dbReference type="SAM" id="Phobius"/>
    </source>
</evidence>
<dbReference type="PANTHER" id="PTHR23519:SF1">
    <property type="entry name" value="AUTOPHAGY-RELATED PROTEIN 22"/>
    <property type="match status" value="1"/>
</dbReference>
<evidence type="ECO:0000256" key="5">
    <source>
        <dbReference type="ARBA" id="ARBA00023136"/>
    </source>
</evidence>
<sequence length="461" mass="49227">MSAIGAKSYDHEAPVPRPGIWGWIFFDWATQPFHTLIFTFVFAPYFAAHVAPDPAIGQELWGWATGIGGILIALTAPMLGAYADAVGSRKPFIFVFSMIGAAACAALWFATPGMENLWPVMIAVMLAVFGMEYAAVFNNAMMPYLVPRSELGRLSGSAWGFGYVGGLVSLVIVLGFMSVPPGSTHTLFGLEPILGLDPARFEGDRASGPLTAIWYIVFSLPMFLFTPDQPYRQVKGAVHKALRQLGETLRTLPRQKSYFCFLLSSMFYRDALNALYAFGGIYAAGVLHWSIVQIGIFGIVAALAGAVGAWLGGRADRAYGPKAVVTGCALILIVSCLLIISTTDDEVLFLPVSPDSLLPNIIFYVAGALIGAAGGSIQASSRTLLVDQVPRERVAEAFGLFALSGKATTFIGPLAIAAMTAWGSAMSFSAEAAQRFGVTPILILFAISLLLLPFVQSRKGI</sequence>
<evidence type="ECO:0000256" key="4">
    <source>
        <dbReference type="ARBA" id="ARBA00022989"/>
    </source>
</evidence>
<feature type="transmembrane region" description="Helical" evidence="6">
    <location>
        <begin position="397"/>
        <end position="424"/>
    </location>
</feature>
<organism evidence="8 9">
    <name type="scientific">Chelativorans composti</name>
    <dbReference type="NCBI Taxonomy" id="768533"/>
    <lineage>
        <taxon>Bacteria</taxon>
        <taxon>Pseudomonadati</taxon>
        <taxon>Pseudomonadota</taxon>
        <taxon>Alphaproteobacteria</taxon>
        <taxon>Hyphomicrobiales</taxon>
        <taxon>Phyllobacteriaceae</taxon>
        <taxon>Chelativorans</taxon>
    </lineage>
</organism>
<feature type="transmembrane region" description="Helical" evidence="6">
    <location>
        <begin position="206"/>
        <end position="225"/>
    </location>
</feature>
<evidence type="ECO:0000313" key="9">
    <source>
        <dbReference type="Proteomes" id="UP001597373"/>
    </source>
</evidence>
<protein>
    <submittedName>
        <fullName evidence="8">MFS transporter</fullName>
    </submittedName>
</protein>
<comment type="subcellular location">
    <subcellularLocation>
        <location evidence="1">Endomembrane system</location>
        <topology evidence="1">Multi-pass membrane protein</topology>
    </subcellularLocation>
</comment>
<evidence type="ECO:0000259" key="7">
    <source>
        <dbReference type="PROSITE" id="PS50850"/>
    </source>
</evidence>
<dbReference type="RefSeq" id="WP_345099036.1">
    <property type="nucleotide sequence ID" value="NZ_BAABGS010000020.1"/>
</dbReference>
<dbReference type="Proteomes" id="UP001597373">
    <property type="component" value="Unassembled WGS sequence"/>
</dbReference>
<feature type="transmembrane region" description="Helical" evidence="6">
    <location>
        <begin position="92"/>
        <end position="111"/>
    </location>
</feature>
<proteinExistence type="predicted"/>
<feature type="transmembrane region" description="Helical" evidence="6">
    <location>
        <begin position="20"/>
        <end position="48"/>
    </location>
</feature>
<dbReference type="InterPro" id="IPR024671">
    <property type="entry name" value="Atg22-like"/>
</dbReference>
<evidence type="ECO:0000256" key="1">
    <source>
        <dbReference type="ARBA" id="ARBA00004127"/>
    </source>
</evidence>
<evidence type="ECO:0000313" key="8">
    <source>
        <dbReference type="EMBL" id="MFD2259548.1"/>
    </source>
</evidence>
<comment type="caution">
    <text evidence="8">The sequence shown here is derived from an EMBL/GenBank/DDBJ whole genome shotgun (WGS) entry which is preliminary data.</text>
</comment>
<feature type="transmembrane region" description="Helical" evidence="6">
    <location>
        <begin position="60"/>
        <end position="80"/>
    </location>
</feature>
<dbReference type="EMBL" id="JBHUIR010000021">
    <property type="protein sequence ID" value="MFD2259548.1"/>
    <property type="molecule type" value="Genomic_DNA"/>
</dbReference>
<keyword evidence="4 6" id="KW-1133">Transmembrane helix</keyword>
<dbReference type="Gene3D" id="1.20.1250.20">
    <property type="entry name" value="MFS general substrate transporter like domains"/>
    <property type="match status" value="1"/>
</dbReference>
<evidence type="ECO:0000256" key="3">
    <source>
        <dbReference type="ARBA" id="ARBA00022692"/>
    </source>
</evidence>
<evidence type="ECO:0000256" key="2">
    <source>
        <dbReference type="ARBA" id="ARBA00022448"/>
    </source>
</evidence>
<dbReference type="InterPro" id="IPR020846">
    <property type="entry name" value="MFS_dom"/>
</dbReference>
<feature type="transmembrane region" description="Helical" evidence="6">
    <location>
        <begin position="117"/>
        <end position="137"/>
    </location>
</feature>
<feature type="transmembrane region" description="Helical" evidence="6">
    <location>
        <begin position="258"/>
        <end position="284"/>
    </location>
</feature>
<accession>A0ABW5DG96</accession>
<keyword evidence="3 6" id="KW-0812">Transmembrane</keyword>
<dbReference type="Pfam" id="PF11700">
    <property type="entry name" value="ATG22"/>
    <property type="match status" value="1"/>
</dbReference>
<feature type="transmembrane region" description="Helical" evidence="6">
    <location>
        <begin position="361"/>
        <end position="385"/>
    </location>
</feature>
<reference evidence="9" key="1">
    <citation type="journal article" date="2019" name="Int. J. Syst. Evol. Microbiol.">
        <title>The Global Catalogue of Microorganisms (GCM) 10K type strain sequencing project: providing services to taxonomists for standard genome sequencing and annotation.</title>
        <authorList>
            <consortium name="The Broad Institute Genomics Platform"/>
            <consortium name="The Broad Institute Genome Sequencing Center for Infectious Disease"/>
            <person name="Wu L."/>
            <person name="Ma J."/>
        </authorList>
    </citation>
    <scope>NUCLEOTIDE SEQUENCE [LARGE SCALE GENOMIC DNA]</scope>
    <source>
        <strain evidence="9">KCTC 23707</strain>
    </source>
</reference>
<gene>
    <name evidence="8" type="ORF">ACFSMZ_07190</name>
</gene>